<evidence type="ECO:0000313" key="3">
    <source>
        <dbReference type="Proteomes" id="UP000785679"/>
    </source>
</evidence>
<sequence length="287" mass="31745">MIGLGSIVFIIYALTNSRFFCTSSSLLFCLMSLSLCTSVCFSFLILSSLSFLILSILSLSSFSRFLLLSVSFCFSATSLKQRIFSSGCMSTCLFCFSFNSFSFSASKCLIFIAFLRRWQRDESELLFEEEEDEFEDLKALLPEDDEFEEEEPDEEEGDLLAFLFFKGDFFFSSGLVDAFMVSLGLVSRAALQGTSFFSSYFFAGEELLGLMALGIAEVGFVSICAVWEIVDAFGFSIVPYCVSFKGQTGFSCGLLSSSSSSTITLWGLFLLGLCIIQTNMSKFGNTS</sequence>
<organism evidence="2 3">
    <name type="scientific">Halteria grandinella</name>
    <dbReference type="NCBI Taxonomy" id="5974"/>
    <lineage>
        <taxon>Eukaryota</taxon>
        <taxon>Sar</taxon>
        <taxon>Alveolata</taxon>
        <taxon>Ciliophora</taxon>
        <taxon>Intramacronucleata</taxon>
        <taxon>Spirotrichea</taxon>
        <taxon>Stichotrichia</taxon>
        <taxon>Sporadotrichida</taxon>
        <taxon>Halteriidae</taxon>
        <taxon>Halteria</taxon>
    </lineage>
</organism>
<reference evidence="2" key="1">
    <citation type="submission" date="2019-06" db="EMBL/GenBank/DDBJ databases">
        <authorList>
            <person name="Zheng W."/>
        </authorList>
    </citation>
    <scope>NUCLEOTIDE SEQUENCE</scope>
    <source>
        <strain evidence="2">QDHG01</strain>
    </source>
</reference>
<name>A0A8J8T2G7_HALGN</name>
<accession>A0A8J8T2G7</accession>
<evidence type="ECO:0000313" key="2">
    <source>
        <dbReference type="EMBL" id="TNV79817.1"/>
    </source>
</evidence>
<evidence type="ECO:0000256" key="1">
    <source>
        <dbReference type="SAM" id="Phobius"/>
    </source>
</evidence>
<protein>
    <recommendedName>
        <fullName evidence="4">Transmembrane protein</fullName>
    </recommendedName>
</protein>
<feature type="transmembrane region" description="Helical" evidence="1">
    <location>
        <begin position="169"/>
        <end position="186"/>
    </location>
</feature>
<feature type="transmembrane region" description="Helical" evidence="1">
    <location>
        <begin position="52"/>
        <end position="79"/>
    </location>
</feature>
<gene>
    <name evidence="2" type="ORF">FGO68_gene4960</name>
</gene>
<feature type="transmembrane region" description="Helical" evidence="1">
    <location>
        <begin position="91"/>
        <end position="115"/>
    </location>
</feature>
<dbReference type="EMBL" id="RRYP01008375">
    <property type="protein sequence ID" value="TNV79817.1"/>
    <property type="molecule type" value="Genomic_DNA"/>
</dbReference>
<keyword evidence="3" id="KW-1185">Reference proteome</keyword>
<keyword evidence="1" id="KW-1133">Transmembrane helix</keyword>
<keyword evidence="1" id="KW-0472">Membrane</keyword>
<keyword evidence="1" id="KW-0812">Transmembrane</keyword>
<feature type="transmembrane region" description="Helical" evidence="1">
    <location>
        <begin position="26"/>
        <end position="46"/>
    </location>
</feature>
<evidence type="ECO:0008006" key="4">
    <source>
        <dbReference type="Google" id="ProtNLM"/>
    </source>
</evidence>
<dbReference type="AlphaFoldDB" id="A0A8J8T2G7"/>
<feature type="transmembrane region" description="Helical" evidence="1">
    <location>
        <begin position="263"/>
        <end position="280"/>
    </location>
</feature>
<proteinExistence type="predicted"/>
<dbReference type="Proteomes" id="UP000785679">
    <property type="component" value="Unassembled WGS sequence"/>
</dbReference>
<comment type="caution">
    <text evidence="2">The sequence shown here is derived from an EMBL/GenBank/DDBJ whole genome shotgun (WGS) entry which is preliminary data.</text>
</comment>
<feature type="transmembrane region" description="Helical" evidence="1">
    <location>
        <begin position="207"/>
        <end position="230"/>
    </location>
</feature>